<dbReference type="SUPFAM" id="SSF111283">
    <property type="entry name" value="Putative modulator of DNA gyrase, PmbA/TldD"/>
    <property type="match status" value="1"/>
</dbReference>
<dbReference type="KEGG" id="aoe:Clos_2087"/>
<feature type="domain" description="Metalloprotease TldD/E central" evidence="4">
    <location>
        <begin position="113"/>
        <end position="216"/>
    </location>
</feature>
<dbReference type="RefSeq" id="WP_012159932.1">
    <property type="nucleotide sequence ID" value="NC_009922.1"/>
</dbReference>
<feature type="domain" description="Metalloprotease TldD/E N-terminal" evidence="2">
    <location>
        <begin position="23"/>
        <end position="86"/>
    </location>
</feature>
<dbReference type="OrthoDB" id="9803618at2"/>
<dbReference type="InterPro" id="IPR047657">
    <property type="entry name" value="PmbA"/>
</dbReference>
<organism evidence="5 6">
    <name type="scientific">Alkaliphilus oremlandii (strain OhILAs)</name>
    <name type="common">Clostridium oremlandii (strain OhILAs)</name>
    <dbReference type="NCBI Taxonomy" id="350688"/>
    <lineage>
        <taxon>Bacteria</taxon>
        <taxon>Bacillati</taxon>
        <taxon>Bacillota</taxon>
        <taxon>Clostridia</taxon>
        <taxon>Peptostreptococcales</taxon>
        <taxon>Natronincolaceae</taxon>
        <taxon>Alkaliphilus</taxon>
    </lineage>
</organism>
<dbReference type="GO" id="GO:0006508">
    <property type="term" value="P:proteolysis"/>
    <property type="evidence" value="ECO:0007669"/>
    <property type="project" value="InterPro"/>
</dbReference>
<evidence type="ECO:0000313" key="6">
    <source>
        <dbReference type="Proteomes" id="UP000000269"/>
    </source>
</evidence>
<dbReference type="eggNOG" id="COG0312">
    <property type="taxonomic scope" value="Bacteria"/>
</dbReference>
<reference evidence="6" key="1">
    <citation type="submission" date="2007-10" db="EMBL/GenBank/DDBJ databases">
        <title>Complete genome of Alkaliphilus oremlandii OhILAs.</title>
        <authorList>
            <person name="Copeland A."/>
            <person name="Lucas S."/>
            <person name="Lapidus A."/>
            <person name="Barry K."/>
            <person name="Detter J.C."/>
            <person name="Glavina del Rio T."/>
            <person name="Hammon N."/>
            <person name="Israni S."/>
            <person name="Dalin E."/>
            <person name="Tice H."/>
            <person name="Pitluck S."/>
            <person name="Chain P."/>
            <person name="Malfatti S."/>
            <person name="Shin M."/>
            <person name="Vergez L."/>
            <person name="Schmutz J."/>
            <person name="Larimer F."/>
            <person name="Land M."/>
            <person name="Hauser L."/>
            <person name="Kyrpides N."/>
            <person name="Mikhailova N."/>
            <person name="Stolz J.F."/>
            <person name="Dawson A."/>
            <person name="Fisher E."/>
            <person name="Crable B."/>
            <person name="Perera E."/>
            <person name="Lisak J."/>
            <person name="Ranganathan M."/>
            <person name="Basu P."/>
            <person name="Richardson P."/>
        </authorList>
    </citation>
    <scope>NUCLEOTIDE SEQUENCE [LARGE SCALE GENOMIC DNA]</scope>
    <source>
        <strain evidence="6">OhILAs</strain>
    </source>
</reference>
<dbReference type="STRING" id="350688.Clos_2087"/>
<accession>A8MIJ1</accession>
<comment type="similarity">
    <text evidence="1">Belongs to the peptidase U62 family.</text>
</comment>
<dbReference type="AlphaFoldDB" id="A8MIJ1"/>
<evidence type="ECO:0000256" key="1">
    <source>
        <dbReference type="ARBA" id="ARBA00005836"/>
    </source>
</evidence>
<evidence type="ECO:0000259" key="3">
    <source>
        <dbReference type="Pfam" id="PF19289"/>
    </source>
</evidence>
<sequence>MDIERLKERIFTYGKAQGFEDMEIYYQRNSEFTCKVFQGEIDDYATSQEGGLSFRGIYNGKAGYAYTEKIDESAVEILIEAAKENAEIIENEDKEIIFEGSKVYHNLDLYAEKLSTFSVDHKLNFVKTMEKEAYDLDPRVISVNYCVYTDMENEVQLYNTKGLSKSQKSNFALAYISAVVKENEEVQNALMFRAGRDIENFDPKVLAKKSVERARSYLGAKPVESKKYTILLENTAAADLLATFYGIFSADNVQKGRSLLKNKLGAAIGSKKLTIIDDALLANGGASRSFDNEGVASKKLTLVENGVLKSLLYNLKTAEKDGVISTGHGYKSSYKGTITVAPSNLYIEPGESTYEDLVGSLAEGLIITELNGLHSGANPVSGDFSLAARGYYVKAGKIERPVNQITIASNFYEMLQNIEEIGSDLELGLPMGAYVSSPTLKIKEISVAGE</sequence>
<name>A8MIJ1_ALKOO</name>
<evidence type="ECO:0000313" key="5">
    <source>
        <dbReference type="EMBL" id="ABW19623.1"/>
    </source>
</evidence>
<dbReference type="Pfam" id="PF01523">
    <property type="entry name" value="PmbA_TldD_1st"/>
    <property type="match status" value="1"/>
</dbReference>
<dbReference type="PANTHER" id="PTHR43421">
    <property type="entry name" value="METALLOPROTEASE PMBA"/>
    <property type="match status" value="1"/>
</dbReference>
<dbReference type="HOGENOM" id="CLU_026425_4_0_9"/>
<dbReference type="PANTHER" id="PTHR43421:SF1">
    <property type="entry name" value="METALLOPROTEASE PMBA"/>
    <property type="match status" value="1"/>
</dbReference>
<dbReference type="InterPro" id="IPR035068">
    <property type="entry name" value="TldD/PmbA_N"/>
</dbReference>
<dbReference type="Gene3D" id="3.30.2290.10">
    <property type="entry name" value="PmbA/TldD superfamily"/>
    <property type="match status" value="1"/>
</dbReference>
<dbReference type="GO" id="GO:0005829">
    <property type="term" value="C:cytosol"/>
    <property type="evidence" value="ECO:0007669"/>
    <property type="project" value="TreeGrafter"/>
</dbReference>
<dbReference type="InterPro" id="IPR045569">
    <property type="entry name" value="Metalloprtase-TldD/E_C"/>
</dbReference>
<dbReference type="InterPro" id="IPR036059">
    <property type="entry name" value="TldD/PmbA_sf"/>
</dbReference>
<dbReference type="EMBL" id="CP000853">
    <property type="protein sequence ID" value="ABW19623.1"/>
    <property type="molecule type" value="Genomic_DNA"/>
</dbReference>
<feature type="domain" description="Metalloprotease TldD/E C-terminal" evidence="3">
    <location>
        <begin position="225"/>
        <end position="449"/>
    </location>
</feature>
<keyword evidence="6" id="KW-1185">Reference proteome</keyword>
<protein>
    <submittedName>
        <fullName evidence="5">Peptidase U62 modulator of DNA gyrase</fullName>
    </submittedName>
</protein>
<gene>
    <name evidence="5" type="ordered locus">Clos_2087</name>
</gene>
<evidence type="ECO:0000259" key="2">
    <source>
        <dbReference type="Pfam" id="PF01523"/>
    </source>
</evidence>
<dbReference type="Pfam" id="PF19290">
    <property type="entry name" value="PmbA_TldD_2nd"/>
    <property type="match status" value="1"/>
</dbReference>
<dbReference type="InterPro" id="IPR045570">
    <property type="entry name" value="Metalloprtase-TldD/E_cen_dom"/>
</dbReference>
<dbReference type="InterPro" id="IPR002510">
    <property type="entry name" value="Metalloprtase-TldD/E_N"/>
</dbReference>
<evidence type="ECO:0000259" key="4">
    <source>
        <dbReference type="Pfam" id="PF19290"/>
    </source>
</evidence>
<dbReference type="GO" id="GO:0008237">
    <property type="term" value="F:metallopeptidase activity"/>
    <property type="evidence" value="ECO:0007669"/>
    <property type="project" value="InterPro"/>
</dbReference>
<proteinExistence type="inferred from homology"/>
<dbReference type="Proteomes" id="UP000000269">
    <property type="component" value="Chromosome"/>
</dbReference>
<dbReference type="Pfam" id="PF19289">
    <property type="entry name" value="PmbA_TldD_3rd"/>
    <property type="match status" value="1"/>
</dbReference>